<comment type="caution">
    <text evidence="1">The sequence shown here is derived from an EMBL/GenBank/DDBJ whole genome shotgun (WGS) entry which is preliminary data.</text>
</comment>
<gene>
    <name evidence="1" type="ORF">C1H84_10590</name>
</gene>
<dbReference type="EMBL" id="POAF01000004">
    <property type="protein sequence ID" value="RBM01212.1"/>
    <property type="molecule type" value="Genomic_DNA"/>
</dbReference>
<reference evidence="1 2" key="1">
    <citation type="submission" date="2018-01" db="EMBL/GenBank/DDBJ databases">
        <title>Glutamicibacter soli strain NHPC-3 Whole genome sequence and assembly.</title>
        <authorList>
            <person name="Choudhury P."/>
            <person name="Gupta D."/>
            <person name="Sengupta K."/>
            <person name="Jawed A."/>
            <person name="Sultana N."/>
            <person name="Saha P."/>
        </authorList>
    </citation>
    <scope>NUCLEOTIDE SEQUENCE [LARGE SCALE GENOMIC DNA]</scope>
    <source>
        <strain evidence="1 2">NHPC-3</strain>
    </source>
</reference>
<evidence type="ECO:0000313" key="1">
    <source>
        <dbReference type="EMBL" id="RBM01212.1"/>
    </source>
</evidence>
<dbReference type="RefSeq" id="WP_113607380.1">
    <property type="nucleotide sequence ID" value="NZ_JBNBOD010000001.1"/>
</dbReference>
<keyword evidence="2" id="KW-1185">Reference proteome</keyword>
<dbReference type="AlphaFoldDB" id="A0A365YEY2"/>
<accession>A0A365YEY2</accession>
<dbReference type="Proteomes" id="UP000252167">
    <property type="component" value="Unassembled WGS sequence"/>
</dbReference>
<protein>
    <submittedName>
        <fullName evidence="1">Uncharacterized protein</fullName>
    </submittedName>
</protein>
<name>A0A365YEY2_9MICC</name>
<evidence type="ECO:0000313" key="2">
    <source>
        <dbReference type="Proteomes" id="UP000252167"/>
    </source>
</evidence>
<sequence>MEYPELRTYASQRVEELLSSPAAKRHLASYGWVEGMPVVLADPTERVDDVMGFVSIHGRAVLLALCDTDSEHLELWHITIPSPIFTRVEPLRPETTLAELCVRNDRSRLSPFRVSFWAHSAAIHEVPCFVRTDACWARTATPAEPH</sequence>
<proteinExistence type="predicted"/>
<organism evidence="1 2">
    <name type="scientific">Glutamicibacter soli</name>
    <dbReference type="NCBI Taxonomy" id="453836"/>
    <lineage>
        <taxon>Bacteria</taxon>
        <taxon>Bacillati</taxon>
        <taxon>Actinomycetota</taxon>
        <taxon>Actinomycetes</taxon>
        <taxon>Micrococcales</taxon>
        <taxon>Micrococcaceae</taxon>
        <taxon>Glutamicibacter</taxon>
    </lineage>
</organism>